<accession>A0A2U1NXU8</accession>
<keyword evidence="2" id="KW-1185">Reference proteome</keyword>
<sequence length="288" mass="32917">MVDQDGELVQSCLHGFSDKISTAAYELQLPHTSRTHPIFHVSLLRHTRGVEAPATPPPLPINEDWEMEVEPESILAHRWSKHSGISVLQLLVKWREWRIIELEIDHKVLDDMRVKIVDELNKLDDQNEVDNEKLVVDDCWCEVVLVNRTMRGRMMLRELMRTHIWFVPERDGATLEVRWVAIIPIGCDSSLYAENGVLEGAQIAKYYLLMLQGKEFVAILAGSCPMTCLKILMLKFMSNAALAIEIESGNAENNKLVKEINELKTTLLAAMYVSRIAPEFWIIKTSTK</sequence>
<dbReference type="EMBL" id="PKPP01002005">
    <property type="protein sequence ID" value="PWA78318.1"/>
    <property type="molecule type" value="Genomic_DNA"/>
</dbReference>
<dbReference type="InterPro" id="IPR016197">
    <property type="entry name" value="Chromo-like_dom_sf"/>
</dbReference>
<reference evidence="1 2" key="1">
    <citation type="journal article" date="2018" name="Mol. Plant">
        <title>The genome of Artemisia annua provides insight into the evolution of Asteraceae family and artemisinin biosynthesis.</title>
        <authorList>
            <person name="Shen Q."/>
            <person name="Zhang L."/>
            <person name="Liao Z."/>
            <person name="Wang S."/>
            <person name="Yan T."/>
            <person name="Shi P."/>
            <person name="Liu M."/>
            <person name="Fu X."/>
            <person name="Pan Q."/>
            <person name="Wang Y."/>
            <person name="Lv Z."/>
            <person name="Lu X."/>
            <person name="Zhang F."/>
            <person name="Jiang W."/>
            <person name="Ma Y."/>
            <person name="Chen M."/>
            <person name="Hao X."/>
            <person name="Li L."/>
            <person name="Tang Y."/>
            <person name="Lv G."/>
            <person name="Zhou Y."/>
            <person name="Sun X."/>
            <person name="Brodelius P.E."/>
            <person name="Rose J.K.C."/>
            <person name="Tang K."/>
        </authorList>
    </citation>
    <scope>NUCLEOTIDE SEQUENCE [LARGE SCALE GENOMIC DNA]</scope>
    <source>
        <strain evidence="2">cv. Huhao1</strain>
        <tissue evidence="1">Leaf</tissue>
    </source>
</reference>
<evidence type="ECO:0000313" key="2">
    <source>
        <dbReference type="Proteomes" id="UP000245207"/>
    </source>
</evidence>
<dbReference type="SUPFAM" id="SSF54160">
    <property type="entry name" value="Chromo domain-like"/>
    <property type="match status" value="1"/>
</dbReference>
<gene>
    <name evidence="1" type="ORF">CTI12_AA217580</name>
</gene>
<dbReference type="Proteomes" id="UP000245207">
    <property type="component" value="Unassembled WGS sequence"/>
</dbReference>
<name>A0A2U1NXU8_ARTAN</name>
<dbReference type="AlphaFoldDB" id="A0A2U1NXU8"/>
<protein>
    <submittedName>
        <fullName evidence="1">Uncharacterized protein</fullName>
    </submittedName>
</protein>
<dbReference type="OrthoDB" id="1280581at2759"/>
<evidence type="ECO:0000313" key="1">
    <source>
        <dbReference type="EMBL" id="PWA78318.1"/>
    </source>
</evidence>
<proteinExistence type="predicted"/>
<comment type="caution">
    <text evidence="1">The sequence shown here is derived from an EMBL/GenBank/DDBJ whole genome shotgun (WGS) entry which is preliminary data.</text>
</comment>
<organism evidence="1 2">
    <name type="scientific">Artemisia annua</name>
    <name type="common">Sweet wormwood</name>
    <dbReference type="NCBI Taxonomy" id="35608"/>
    <lineage>
        <taxon>Eukaryota</taxon>
        <taxon>Viridiplantae</taxon>
        <taxon>Streptophyta</taxon>
        <taxon>Embryophyta</taxon>
        <taxon>Tracheophyta</taxon>
        <taxon>Spermatophyta</taxon>
        <taxon>Magnoliopsida</taxon>
        <taxon>eudicotyledons</taxon>
        <taxon>Gunneridae</taxon>
        <taxon>Pentapetalae</taxon>
        <taxon>asterids</taxon>
        <taxon>campanulids</taxon>
        <taxon>Asterales</taxon>
        <taxon>Asteraceae</taxon>
        <taxon>Asteroideae</taxon>
        <taxon>Anthemideae</taxon>
        <taxon>Artemisiinae</taxon>
        <taxon>Artemisia</taxon>
    </lineage>
</organism>